<accession>A0A0F7G017</accession>
<dbReference type="STRING" id="408015.SXIM_45310"/>
<name>A0A0F7G017_9ACTN</name>
<feature type="region of interest" description="Disordered" evidence="1">
    <location>
        <begin position="1"/>
        <end position="92"/>
    </location>
</feature>
<dbReference type="HOGENOM" id="CLU_2412057_0_0_11"/>
<evidence type="ECO:0008006" key="4">
    <source>
        <dbReference type="Google" id="ProtNLM"/>
    </source>
</evidence>
<evidence type="ECO:0000256" key="1">
    <source>
        <dbReference type="SAM" id="MobiDB-lite"/>
    </source>
</evidence>
<dbReference type="RefSeq" id="WP_046724983.1">
    <property type="nucleotide sequence ID" value="NZ_CP009922.3"/>
</dbReference>
<dbReference type="PATRIC" id="fig|408015.6.peg.4587"/>
<dbReference type="Proteomes" id="UP000034034">
    <property type="component" value="Chromosome"/>
</dbReference>
<reference evidence="2" key="1">
    <citation type="submission" date="2019-08" db="EMBL/GenBank/DDBJ databases">
        <title>Complete genome sequence of a mangrove-derived Streptomyces xiamenensis.</title>
        <authorList>
            <person name="Xu J."/>
        </authorList>
    </citation>
    <scope>NUCLEOTIDE SEQUENCE</scope>
    <source>
        <strain evidence="2">318</strain>
    </source>
</reference>
<proteinExistence type="predicted"/>
<protein>
    <recommendedName>
        <fullName evidence="4">Gliding motility protein</fullName>
    </recommendedName>
</protein>
<evidence type="ECO:0000313" key="2">
    <source>
        <dbReference type="EMBL" id="AKG45915.1"/>
    </source>
</evidence>
<evidence type="ECO:0000313" key="3">
    <source>
        <dbReference type="Proteomes" id="UP000034034"/>
    </source>
</evidence>
<dbReference type="EMBL" id="CP009922">
    <property type="protein sequence ID" value="AKG45915.1"/>
    <property type="molecule type" value="Genomic_DNA"/>
</dbReference>
<keyword evidence="3" id="KW-1185">Reference proteome</keyword>
<dbReference type="KEGG" id="sxi:SXIM_45310"/>
<sequence>MGVVSKVFGRFRRPTDEAGQAAATAPDAGTAETQDVAQAVVDAVASADTTDAPEAGRDAGQPGAADAVDIPKQTAADEAADNEADEGARQQQ</sequence>
<feature type="compositionally biased region" description="Low complexity" evidence="1">
    <location>
        <begin position="17"/>
        <end position="52"/>
    </location>
</feature>
<gene>
    <name evidence="2" type="ORF">SXIM_45310</name>
</gene>
<organism evidence="2 3">
    <name type="scientific">Streptomyces xiamenensis</name>
    <dbReference type="NCBI Taxonomy" id="408015"/>
    <lineage>
        <taxon>Bacteria</taxon>
        <taxon>Bacillati</taxon>
        <taxon>Actinomycetota</taxon>
        <taxon>Actinomycetes</taxon>
        <taxon>Kitasatosporales</taxon>
        <taxon>Streptomycetaceae</taxon>
        <taxon>Streptomyces</taxon>
    </lineage>
</organism>
<dbReference type="AlphaFoldDB" id="A0A0F7G017"/>